<dbReference type="EMBL" id="MYFO01000025">
    <property type="protein sequence ID" value="TFE85477.1"/>
    <property type="molecule type" value="Genomic_DNA"/>
</dbReference>
<dbReference type="Proteomes" id="UP000298246">
    <property type="component" value="Unassembled WGS sequence"/>
</dbReference>
<accession>A0A4Y8PWM4</accession>
<dbReference type="GO" id="GO:0140359">
    <property type="term" value="F:ABC-type transporter activity"/>
    <property type="evidence" value="ECO:0007669"/>
    <property type="project" value="InterPro"/>
</dbReference>
<keyword evidence="1" id="KW-1133">Transmembrane helix</keyword>
<keyword evidence="1" id="KW-0472">Membrane</keyword>
<organism evidence="2 3">
    <name type="scientific">Paenibacillus athensensis</name>
    <dbReference type="NCBI Taxonomy" id="1967502"/>
    <lineage>
        <taxon>Bacteria</taxon>
        <taxon>Bacillati</taxon>
        <taxon>Bacillota</taxon>
        <taxon>Bacilli</taxon>
        <taxon>Bacillales</taxon>
        <taxon>Paenibacillaceae</taxon>
        <taxon>Paenibacillus</taxon>
    </lineage>
</organism>
<feature type="transmembrane region" description="Helical" evidence="1">
    <location>
        <begin position="171"/>
        <end position="197"/>
    </location>
</feature>
<comment type="caution">
    <text evidence="2">The sequence shown here is derived from an EMBL/GenBank/DDBJ whole genome shotgun (WGS) entry which is preliminary data.</text>
</comment>
<dbReference type="RefSeq" id="WP_134754988.1">
    <property type="nucleotide sequence ID" value="NZ_MYFO02000015.1"/>
</dbReference>
<dbReference type="PANTHER" id="PTHR43471">
    <property type="entry name" value="ABC TRANSPORTER PERMEASE"/>
    <property type="match status" value="1"/>
</dbReference>
<feature type="transmembrane region" description="Helical" evidence="1">
    <location>
        <begin position="97"/>
        <end position="126"/>
    </location>
</feature>
<evidence type="ECO:0000256" key="1">
    <source>
        <dbReference type="SAM" id="Phobius"/>
    </source>
</evidence>
<sequence length="273" mass="30465">MRHLRTIAARELKLGFRNPWSYSFMVLFTLFQIALLLVQGEADLSGYTSAAGTMMNLIIYLLPLMTLLLGSFSLTTEKEEGGWRLLSSFSLSSRSFLWGKYVGLAGVLLLIIAFGFGFSGVLAALFGHALSLASLGRFLLFSALLMLLFLGVATLLGAWCRNRWQALTYGVGIWFFFVLGWPTLLLAVLGLLPYLWIKPALVTLVFLNPAELTRLFFTVQMGGGSILGPEYYNWVTWMKLPAGSWAFAVVCLLWIAAAVELAVRLWERGRRRD</sequence>
<dbReference type="AlphaFoldDB" id="A0A4Y8PWM4"/>
<evidence type="ECO:0000313" key="2">
    <source>
        <dbReference type="EMBL" id="TFE85477.1"/>
    </source>
</evidence>
<reference evidence="2 3" key="1">
    <citation type="submission" date="2017-03" db="EMBL/GenBank/DDBJ databases">
        <title>Isolation of Levoglucosan Utilizing Bacteria.</title>
        <authorList>
            <person name="Arya A.S."/>
        </authorList>
    </citation>
    <scope>NUCLEOTIDE SEQUENCE [LARGE SCALE GENOMIC DNA]</scope>
    <source>
        <strain evidence="2 3">MEC069</strain>
    </source>
</reference>
<protein>
    <submittedName>
        <fullName evidence="2">ABC transporter permease</fullName>
    </submittedName>
</protein>
<keyword evidence="3" id="KW-1185">Reference proteome</keyword>
<feature type="transmembrane region" description="Helical" evidence="1">
    <location>
        <begin position="242"/>
        <end position="263"/>
    </location>
</feature>
<keyword evidence="1" id="KW-0812">Transmembrane</keyword>
<dbReference type="GO" id="GO:0005886">
    <property type="term" value="C:plasma membrane"/>
    <property type="evidence" value="ECO:0007669"/>
    <property type="project" value="UniProtKB-SubCell"/>
</dbReference>
<dbReference type="PANTHER" id="PTHR43471:SF1">
    <property type="entry name" value="ABC TRANSPORTER PERMEASE PROTEIN NOSY-RELATED"/>
    <property type="match status" value="1"/>
</dbReference>
<feature type="transmembrane region" description="Helical" evidence="1">
    <location>
        <begin position="58"/>
        <end position="76"/>
    </location>
</feature>
<gene>
    <name evidence="2" type="ORF">B5M42_17130</name>
</gene>
<dbReference type="Pfam" id="PF12679">
    <property type="entry name" value="ABC2_membrane_2"/>
    <property type="match status" value="1"/>
</dbReference>
<dbReference type="OrthoDB" id="2680264at2"/>
<evidence type="ECO:0000313" key="3">
    <source>
        <dbReference type="Proteomes" id="UP000298246"/>
    </source>
</evidence>
<feature type="transmembrane region" description="Helical" evidence="1">
    <location>
        <begin position="138"/>
        <end position="159"/>
    </location>
</feature>
<proteinExistence type="predicted"/>
<feature type="transmembrane region" description="Helical" evidence="1">
    <location>
        <begin position="20"/>
        <end position="38"/>
    </location>
</feature>
<name>A0A4Y8PWM4_9BACL</name>